<feature type="region of interest" description="Disordered" evidence="1">
    <location>
        <begin position="172"/>
        <end position="203"/>
    </location>
</feature>
<dbReference type="OrthoDB" id="42532at2759"/>
<accession>A0A9N8E5R0</accession>
<comment type="caution">
    <text evidence="2">The sequence shown here is derived from an EMBL/GenBank/DDBJ whole genome shotgun (WGS) entry which is preliminary data.</text>
</comment>
<protein>
    <submittedName>
        <fullName evidence="2">Uncharacterized protein</fullName>
    </submittedName>
</protein>
<gene>
    <name evidence="2" type="ORF">SEMRO_543_G163530.1</name>
</gene>
<feature type="compositionally biased region" description="Pro residues" evidence="1">
    <location>
        <begin position="81"/>
        <end position="101"/>
    </location>
</feature>
<reference evidence="2" key="1">
    <citation type="submission" date="2020-06" db="EMBL/GenBank/DDBJ databases">
        <authorList>
            <consortium name="Plant Systems Biology data submission"/>
        </authorList>
    </citation>
    <scope>NUCLEOTIDE SEQUENCE</scope>
    <source>
        <strain evidence="2">D6</strain>
    </source>
</reference>
<feature type="compositionally biased region" description="Low complexity" evidence="1">
    <location>
        <begin position="19"/>
        <end position="44"/>
    </location>
</feature>
<dbReference type="EMBL" id="CAICTM010000542">
    <property type="protein sequence ID" value="CAB9512570.1"/>
    <property type="molecule type" value="Genomic_DNA"/>
</dbReference>
<proteinExistence type="predicted"/>
<evidence type="ECO:0000313" key="2">
    <source>
        <dbReference type="EMBL" id="CAB9512570.1"/>
    </source>
</evidence>
<dbReference type="Proteomes" id="UP001153069">
    <property type="component" value="Unassembled WGS sequence"/>
</dbReference>
<feature type="compositionally biased region" description="Low complexity" evidence="1">
    <location>
        <begin position="102"/>
        <end position="124"/>
    </location>
</feature>
<feature type="region of interest" description="Disordered" evidence="1">
    <location>
        <begin position="1"/>
        <end position="153"/>
    </location>
</feature>
<name>A0A9N8E5R0_9STRA</name>
<dbReference type="AlphaFoldDB" id="A0A9N8E5R0"/>
<sequence length="320" mass="34323">MDQQQQQAWPKAPHHAVEQQQPTQHQDPSQPPQHRQQSSGDLSQQPPPDPPGGYPASGTSFATPSGFPHGAAPLNYSQPTKPQPKPLPPPPKVSLPPPPQQPTQEKQQQAPYPSTDPAATASSAVPLRRTSSNKQRAASPAAEQPSEASSSQTIKSVYESILPQSIAFRPMAAAKAQEASPRNLQATKGSTEDPLDPAPAPEGATIMPLVAFLQKGSSKPFGWHRNEERQARGLKPVTDLSCQLEEWERQLAVVETLLLGGGTPYASFQNLAHAWGCKKGFHSALIGAVCESKRDMIRKRRNELGSLQGSANGNAKKAAK</sequence>
<feature type="compositionally biased region" description="Low complexity" evidence="1">
    <location>
        <begin position="137"/>
        <end position="152"/>
    </location>
</feature>
<organism evidence="2 3">
    <name type="scientific">Seminavis robusta</name>
    <dbReference type="NCBI Taxonomy" id="568900"/>
    <lineage>
        <taxon>Eukaryota</taxon>
        <taxon>Sar</taxon>
        <taxon>Stramenopiles</taxon>
        <taxon>Ochrophyta</taxon>
        <taxon>Bacillariophyta</taxon>
        <taxon>Bacillariophyceae</taxon>
        <taxon>Bacillariophycidae</taxon>
        <taxon>Naviculales</taxon>
        <taxon>Naviculaceae</taxon>
        <taxon>Seminavis</taxon>
    </lineage>
</organism>
<keyword evidence="3" id="KW-1185">Reference proteome</keyword>
<evidence type="ECO:0000313" key="3">
    <source>
        <dbReference type="Proteomes" id="UP001153069"/>
    </source>
</evidence>
<feature type="compositionally biased region" description="Polar residues" evidence="1">
    <location>
        <begin position="180"/>
        <end position="189"/>
    </location>
</feature>
<evidence type="ECO:0000256" key="1">
    <source>
        <dbReference type="SAM" id="MobiDB-lite"/>
    </source>
</evidence>